<keyword evidence="7" id="KW-1185">Reference proteome</keyword>
<dbReference type="Gene3D" id="1.20.930.10">
    <property type="entry name" value="Conserved domain common to transcription factors TFIIS, elongin A, CRSP70"/>
    <property type="match status" value="1"/>
</dbReference>
<evidence type="ECO:0000256" key="4">
    <source>
        <dbReference type="SAM" id="MobiDB-lite"/>
    </source>
</evidence>
<evidence type="ECO:0000259" key="5">
    <source>
        <dbReference type="PROSITE" id="PS51319"/>
    </source>
</evidence>
<dbReference type="PROSITE" id="PS51319">
    <property type="entry name" value="TFIIS_N"/>
    <property type="match status" value="1"/>
</dbReference>
<reference evidence="6 7" key="1">
    <citation type="journal article" date="2023" name="Hortic Res">
        <title>The complete reference genome for grapevine (Vitis vinifera L.) genetics and breeding.</title>
        <authorList>
            <person name="Shi X."/>
            <person name="Cao S."/>
            <person name="Wang X."/>
            <person name="Huang S."/>
            <person name="Wang Y."/>
            <person name="Liu Z."/>
            <person name="Liu W."/>
            <person name="Leng X."/>
            <person name="Peng Y."/>
            <person name="Wang N."/>
            <person name="Wang Y."/>
            <person name="Ma Z."/>
            <person name="Xu X."/>
            <person name="Zhang F."/>
            <person name="Xue H."/>
            <person name="Zhong H."/>
            <person name="Wang Y."/>
            <person name="Zhang K."/>
            <person name="Velt A."/>
            <person name="Avia K."/>
            <person name="Holtgrawe D."/>
            <person name="Grimplet J."/>
            <person name="Matus J.T."/>
            <person name="Ware D."/>
            <person name="Wu X."/>
            <person name="Wang H."/>
            <person name="Liu C."/>
            <person name="Fang Y."/>
            <person name="Rustenholz C."/>
            <person name="Cheng Z."/>
            <person name="Xiao H."/>
            <person name="Zhou Y."/>
        </authorList>
    </citation>
    <scope>NUCLEOTIDE SEQUENCE [LARGE SCALE GENOMIC DNA]</scope>
    <source>
        <strain evidence="7">cv. Pinot noir / PN40024</strain>
        <tissue evidence="6">Leaf</tissue>
    </source>
</reference>
<evidence type="ECO:0000256" key="1">
    <source>
        <dbReference type="ARBA" id="ARBA00004123"/>
    </source>
</evidence>
<dbReference type="InterPro" id="IPR003617">
    <property type="entry name" value="TFIIS/CRSP70_N_sub"/>
</dbReference>
<gene>
    <name evidence="6" type="ORF">VitviT2T_016030</name>
</gene>
<dbReference type="SMART" id="SM00509">
    <property type="entry name" value="TFS2N"/>
    <property type="match status" value="1"/>
</dbReference>
<dbReference type="PANTHER" id="PTHR46548:SF1">
    <property type="entry name" value="BAH AND TFIIS DOMAIN-CONTAINING PROTEIN-RELATED"/>
    <property type="match status" value="1"/>
</dbReference>
<dbReference type="CDD" id="cd00183">
    <property type="entry name" value="TFIIS_I"/>
    <property type="match status" value="1"/>
</dbReference>
<dbReference type="EMBL" id="CP126657">
    <property type="protein sequence ID" value="WJZ97425.1"/>
    <property type="molecule type" value="Genomic_DNA"/>
</dbReference>
<dbReference type="InterPro" id="IPR017923">
    <property type="entry name" value="TFIIS_N"/>
</dbReference>
<dbReference type="Proteomes" id="UP001227230">
    <property type="component" value="Chromosome 10"/>
</dbReference>
<protein>
    <recommendedName>
        <fullName evidence="5">TFIIS N-terminal domain-containing protein</fullName>
    </recommendedName>
</protein>
<feature type="domain" description="TFIIS N-terminal" evidence="5">
    <location>
        <begin position="1"/>
        <end position="81"/>
    </location>
</feature>
<dbReference type="PANTHER" id="PTHR46548">
    <property type="entry name" value="BAH AND TFIIS DOMAIN-CONTAINING PROTEIN-RELATED"/>
    <property type="match status" value="1"/>
</dbReference>
<dbReference type="Pfam" id="PF08711">
    <property type="entry name" value="Med26"/>
    <property type="match status" value="1"/>
</dbReference>
<dbReference type="SUPFAM" id="SSF47676">
    <property type="entry name" value="Conserved domain common to transcription factors TFIIS, elongin A, CRSP70"/>
    <property type="match status" value="1"/>
</dbReference>
<evidence type="ECO:0000256" key="3">
    <source>
        <dbReference type="PROSITE-ProRule" id="PRU00649"/>
    </source>
</evidence>
<feature type="region of interest" description="Disordered" evidence="4">
    <location>
        <begin position="1"/>
        <end position="20"/>
    </location>
</feature>
<keyword evidence="2 3" id="KW-0539">Nucleus</keyword>
<name>A0ABY9CQN4_VITVI</name>
<dbReference type="InterPro" id="IPR035441">
    <property type="entry name" value="TFIIS/LEDGF_dom_sf"/>
</dbReference>
<accession>A0ABY9CQN4</accession>
<evidence type="ECO:0000313" key="6">
    <source>
        <dbReference type="EMBL" id="WJZ97425.1"/>
    </source>
</evidence>
<evidence type="ECO:0000313" key="7">
    <source>
        <dbReference type="Proteomes" id="UP001227230"/>
    </source>
</evidence>
<proteinExistence type="predicted"/>
<comment type="subcellular location">
    <subcellularLocation>
        <location evidence="1 3">Nucleus</location>
    </subcellularLocation>
</comment>
<sequence>MAPRVHKGKIGDVSSPKDGDKSAEESLLVLLHALDKLPVNLQALQMCNIGKSVNHLRTHKNLEIQKKARNLADTWKKRVEA</sequence>
<organism evidence="6 7">
    <name type="scientific">Vitis vinifera</name>
    <name type="common">Grape</name>
    <dbReference type="NCBI Taxonomy" id="29760"/>
    <lineage>
        <taxon>Eukaryota</taxon>
        <taxon>Viridiplantae</taxon>
        <taxon>Streptophyta</taxon>
        <taxon>Embryophyta</taxon>
        <taxon>Tracheophyta</taxon>
        <taxon>Spermatophyta</taxon>
        <taxon>Magnoliopsida</taxon>
        <taxon>eudicotyledons</taxon>
        <taxon>Gunneridae</taxon>
        <taxon>Pentapetalae</taxon>
        <taxon>rosids</taxon>
        <taxon>Vitales</taxon>
        <taxon>Vitaceae</taxon>
        <taxon>Viteae</taxon>
        <taxon>Vitis</taxon>
    </lineage>
</organism>
<evidence type="ECO:0000256" key="2">
    <source>
        <dbReference type="ARBA" id="ARBA00023242"/>
    </source>
</evidence>